<dbReference type="FunFam" id="3.30.230.10:FF:000017">
    <property type="entry name" value="Galactokinase"/>
    <property type="match status" value="1"/>
</dbReference>
<keyword evidence="10 11" id="KW-0119">Carbohydrate metabolism</keyword>
<keyword evidence="3 11" id="KW-0808">Transferase</keyword>
<organism evidence="16 17">
    <name type="scientific">Paraflavisolibacter caeni</name>
    <dbReference type="NCBI Taxonomy" id="2982496"/>
    <lineage>
        <taxon>Bacteria</taxon>
        <taxon>Pseudomonadati</taxon>
        <taxon>Bacteroidota</taxon>
        <taxon>Chitinophagia</taxon>
        <taxon>Chitinophagales</taxon>
        <taxon>Chitinophagaceae</taxon>
        <taxon>Paraflavisolibacter</taxon>
    </lineage>
</organism>
<evidence type="ECO:0000313" key="17">
    <source>
        <dbReference type="Proteomes" id="UP001155483"/>
    </source>
</evidence>
<dbReference type="InterPro" id="IPR006206">
    <property type="entry name" value="Mevalonate/galactokinase"/>
</dbReference>
<dbReference type="Gene3D" id="3.30.70.890">
    <property type="entry name" value="GHMP kinase, C-terminal domain"/>
    <property type="match status" value="1"/>
</dbReference>
<feature type="site" description="Transition state stabilizer" evidence="11">
    <location>
        <position position="31"/>
    </location>
</feature>
<sequence length="396" mass="44070">MIQNNYDTSALYNKFKELFGTEPLIVRSPGRVNIIGEHTDYNEGFVLPAAIDKAVYVAIHKRADNKIRLYANEFNEHFETSLPDVKPGEGWSNYILGVVDQAIKRGYKLSGFDLVVDGNVPFGAGLSSSAAVECATAYALNEIFGLDISKTEMTGIAQKAEHTFAGVMCGIMDQFASMFGKKDHVIKLDCRSLEYEYVPLKLEGYKILLLNTNVKHSLSSSEYNTRRAQCEQGVAWVKEHYPQVNSLRDISMEMLNEHVAPKDEEIYRRCKYVVEEISRLLNGCEDLKAGHVEALGKKMFETHDGLSKEYEVSCKELDFLVDAVRNNPNVLGARMMGGGFGGCTINIVKEEAIDSMVAAISKSYQEHMQLELTAYIAQIENGTSVVSTITPETIIA</sequence>
<feature type="domain" description="GHMP kinase N-terminal" evidence="13">
    <location>
        <begin position="93"/>
        <end position="181"/>
    </location>
</feature>
<evidence type="ECO:0000259" key="14">
    <source>
        <dbReference type="Pfam" id="PF08544"/>
    </source>
</evidence>
<dbReference type="AlphaFoldDB" id="A0A9X2XT91"/>
<evidence type="ECO:0000259" key="13">
    <source>
        <dbReference type="Pfam" id="PF00288"/>
    </source>
</evidence>
<name>A0A9X2XT91_9BACT</name>
<dbReference type="Proteomes" id="UP001155483">
    <property type="component" value="Unassembled WGS sequence"/>
</dbReference>
<proteinExistence type="inferred from homology"/>
<feature type="binding site" evidence="11">
    <location>
        <begin position="37"/>
        <end position="40"/>
    </location>
    <ligand>
        <name>substrate</name>
    </ligand>
</feature>
<feature type="active site" description="Proton acceptor" evidence="11">
    <location>
        <position position="173"/>
    </location>
</feature>
<dbReference type="Gene3D" id="3.30.230.10">
    <property type="match status" value="1"/>
</dbReference>
<evidence type="ECO:0000256" key="9">
    <source>
        <dbReference type="ARBA" id="ARBA00023144"/>
    </source>
</evidence>
<feature type="binding site" evidence="11">
    <location>
        <position position="223"/>
    </location>
    <ligand>
        <name>substrate</name>
    </ligand>
</feature>
<dbReference type="PANTHER" id="PTHR10457:SF7">
    <property type="entry name" value="GALACTOKINASE-RELATED"/>
    <property type="match status" value="1"/>
</dbReference>
<evidence type="ECO:0000256" key="3">
    <source>
        <dbReference type="ARBA" id="ARBA00022679"/>
    </source>
</evidence>
<reference evidence="16" key="2">
    <citation type="submission" date="2023-04" db="EMBL/GenBank/DDBJ databases">
        <title>Paracnuella aquatica gen. nov., sp. nov., a member of the family Chitinophagaceae isolated from a hot spring.</title>
        <authorList>
            <person name="Wang C."/>
        </authorList>
    </citation>
    <scope>NUCLEOTIDE SEQUENCE</scope>
    <source>
        <strain evidence="16">LB-8</strain>
    </source>
</reference>
<keyword evidence="6 11" id="KW-0418">Kinase</keyword>
<dbReference type="InterPro" id="IPR014721">
    <property type="entry name" value="Ribsml_uS5_D2-typ_fold_subgr"/>
</dbReference>
<gene>
    <name evidence="11" type="primary">galK</name>
    <name evidence="16" type="ORF">OCK74_02290</name>
</gene>
<dbReference type="NCBIfam" id="TIGR00131">
    <property type="entry name" value="gal_kin"/>
    <property type="match status" value="1"/>
</dbReference>
<evidence type="ECO:0000256" key="2">
    <source>
        <dbReference type="ARBA" id="ARBA00022490"/>
    </source>
</evidence>
<evidence type="ECO:0000256" key="8">
    <source>
        <dbReference type="ARBA" id="ARBA00022842"/>
    </source>
</evidence>
<evidence type="ECO:0000256" key="11">
    <source>
        <dbReference type="HAMAP-Rule" id="MF_00246"/>
    </source>
</evidence>
<keyword evidence="5 11" id="KW-0547">Nucleotide-binding</keyword>
<comment type="caution">
    <text evidence="11">Lacks conserved residue(s) required for the propagation of feature annotation.</text>
</comment>
<keyword evidence="17" id="KW-1185">Reference proteome</keyword>
<dbReference type="RefSeq" id="WP_279295365.1">
    <property type="nucleotide sequence ID" value="NZ_JAOTIF010000001.1"/>
</dbReference>
<dbReference type="SUPFAM" id="SSF54211">
    <property type="entry name" value="Ribosomal protein S5 domain 2-like"/>
    <property type="match status" value="1"/>
</dbReference>
<protein>
    <recommendedName>
        <fullName evidence="11 12">Galactokinase</fullName>
        <ecNumber evidence="11 12">2.7.1.6</ecNumber>
    </recommendedName>
    <alternativeName>
        <fullName evidence="11">Galactose kinase</fullName>
    </alternativeName>
</protein>
<dbReference type="EC" id="2.7.1.6" evidence="11 12"/>
<dbReference type="GO" id="GO:0005524">
    <property type="term" value="F:ATP binding"/>
    <property type="evidence" value="ECO:0007669"/>
    <property type="project" value="UniProtKB-UniRule"/>
</dbReference>
<dbReference type="PRINTS" id="PR00473">
    <property type="entry name" value="GALCTOKINASE"/>
</dbReference>
<feature type="domain" description="Galactokinase N-terminal" evidence="15">
    <location>
        <begin position="13"/>
        <end position="60"/>
    </location>
</feature>
<dbReference type="InterPro" id="IPR006203">
    <property type="entry name" value="GHMP_knse_ATP-bd_CS"/>
</dbReference>
<keyword evidence="8 11" id="KW-0460">Magnesium</keyword>
<keyword evidence="2 11" id="KW-0963">Cytoplasm</keyword>
<reference evidence="16" key="1">
    <citation type="submission" date="2022-09" db="EMBL/GenBank/DDBJ databases">
        <authorList>
            <person name="Yuan C."/>
            <person name="Ke Z."/>
        </authorList>
    </citation>
    <scope>NUCLEOTIDE SEQUENCE</scope>
    <source>
        <strain evidence="16">LB-8</strain>
    </source>
</reference>
<dbReference type="PIRSF" id="PIRSF000530">
    <property type="entry name" value="Galactokinase"/>
    <property type="match status" value="1"/>
</dbReference>
<dbReference type="EMBL" id="JAOTIF010000001">
    <property type="protein sequence ID" value="MCU7547921.1"/>
    <property type="molecule type" value="Genomic_DNA"/>
</dbReference>
<dbReference type="NCBIfam" id="NF003705">
    <property type="entry name" value="PRK05322.1"/>
    <property type="match status" value="1"/>
</dbReference>
<feature type="domain" description="GHMP kinase C-terminal" evidence="14">
    <location>
        <begin position="285"/>
        <end position="364"/>
    </location>
</feature>
<feature type="binding site" evidence="11">
    <location>
        <position position="129"/>
    </location>
    <ligand>
        <name>Mg(2+)</name>
        <dbReference type="ChEBI" id="CHEBI:18420"/>
    </ligand>
</feature>
<dbReference type="InterPro" id="IPR036554">
    <property type="entry name" value="GHMP_kinase_C_sf"/>
</dbReference>
<evidence type="ECO:0000313" key="16">
    <source>
        <dbReference type="EMBL" id="MCU7547921.1"/>
    </source>
</evidence>
<evidence type="ECO:0000256" key="7">
    <source>
        <dbReference type="ARBA" id="ARBA00022840"/>
    </source>
</evidence>
<keyword evidence="9 11" id="KW-0299">Galactose metabolism</keyword>
<dbReference type="GO" id="GO:0004335">
    <property type="term" value="F:galactokinase activity"/>
    <property type="evidence" value="ECO:0007669"/>
    <property type="project" value="UniProtKB-UniRule"/>
</dbReference>
<evidence type="ECO:0000256" key="12">
    <source>
        <dbReference type="NCBIfam" id="TIGR00131"/>
    </source>
</evidence>
<dbReference type="HAMAP" id="MF_00246">
    <property type="entry name" value="Galactokinase"/>
    <property type="match status" value="1"/>
</dbReference>
<evidence type="ECO:0000256" key="6">
    <source>
        <dbReference type="ARBA" id="ARBA00022777"/>
    </source>
</evidence>
<accession>A0A9X2XT91</accession>
<feature type="binding site" evidence="11">
    <location>
        <begin position="123"/>
        <end position="129"/>
    </location>
    <ligand>
        <name>ATP</name>
        <dbReference type="ChEBI" id="CHEBI:30616"/>
    </ligand>
</feature>
<evidence type="ECO:0000256" key="10">
    <source>
        <dbReference type="ARBA" id="ARBA00023277"/>
    </source>
</evidence>
<feature type="binding site" evidence="11">
    <location>
        <position position="161"/>
    </location>
    <ligand>
        <name>Mg(2+)</name>
        <dbReference type="ChEBI" id="CHEBI:18420"/>
    </ligand>
</feature>
<dbReference type="PROSITE" id="PS00106">
    <property type="entry name" value="GALACTOKINASE"/>
    <property type="match status" value="1"/>
</dbReference>
<evidence type="ECO:0000256" key="1">
    <source>
        <dbReference type="ARBA" id="ARBA00006566"/>
    </source>
</evidence>
<comment type="caution">
    <text evidence="16">The sequence shown here is derived from an EMBL/GenBank/DDBJ whole genome shotgun (WGS) entry which is preliminary data.</text>
</comment>
<dbReference type="InterPro" id="IPR013750">
    <property type="entry name" value="GHMP_kinase_C_dom"/>
</dbReference>
<evidence type="ECO:0000256" key="5">
    <source>
        <dbReference type="ARBA" id="ARBA00022741"/>
    </source>
</evidence>
<comment type="pathway">
    <text evidence="11">Carbohydrate metabolism; galactose metabolism.</text>
</comment>
<dbReference type="Pfam" id="PF10509">
    <property type="entry name" value="GalKase_gal_bdg"/>
    <property type="match status" value="1"/>
</dbReference>
<comment type="function">
    <text evidence="11">Catalyzes the transfer of the gamma-phosphate of ATP to D-galactose to form alpha-D-galactose-1-phosphate (Gal-1-P).</text>
</comment>
<dbReference type="GO" id="GO:0000287">
    <property type="term" value="F:magnesium ion binding"/>
    <property type="evidence" value="ECO:0007669"/>
    <property type="project" value="UniProtKB-UniRule"/>
</dbReference>
<dbReference type="InterPro" id="IPR019539">
    <property type="entry name" value="GalKase_N"/>
</dbReference>
<evidence type="ECO:0000259" key="15">
    <source>
        <dbReference type="Pfam" id="PF10509"/>
    </source>
</evidence>
<dbReference type="InterPro" id="IPR020568">
    <property type="entry name" value="Ribosomal_Su5_D2-typ_SF"/>
</dbReference>
<dbReference type="PROSITE" id="PS00627">
    <property type="entry name" value="GHMP_KINASES_ATP"/>
    <property type="match status" value="1"/>
</dbReference>
<dbReference type="FunFam" id="3.30.70.890:FF:000001">
    <property type="entry name" value="Galactokinase"/>
    <property type="match status" value="1"/>
</dbReference>
<dbReference type="GO" id="GO:0005829">
    <property type="term" value="C:cytosol"/>
    <property type="evidence" value="ECO:0007669"/>
    <property type="project" value="TreeGrafter"/>
</dbReference>
<dbReference type="PANTHER" id="PTHR10457">
    <property type="entry name" value="MEVALONATE KINASE/GALACTOKINASE"/>
    <property type="match status" value="1"/>
</dbReference>
<dbReference type="Pfam" id="PF08544">
    <property type="entry name" value="GHMP_kinases_C"/>
    <property type="match status" value="1"/>
</dbReference>
<dbReference type="PRINTS" id="PR00959">
    <property type="entry name" value="MEVGALKINASE"/>
</dbReference>
<evidence type="ECO:0000256" key="4">
    <source>
        <dbReference type="ARBA" id="ARBA00022723"/>
    </source>
</evidence>
<dbReference type="GO" id="GO:0006012">
    <property type="term" value="P:galactose metabolic process"/>
    <property type="evidence" value="ECO:0007669"/>
    <property type="project" value="UniProtKB-UniRule"/>
</dbReference>
<keyword evidence="4 11" id="KW-0479">Metal-binding</keyword>
<comment type="similarity">
    <text evidence="1 11">Belongs to the GHMP kinase family. GalK subfamily.</text>
</comment>
<dbReference type="InterPro" id="IPR019741">
    <property type="entry name" value="Galactokinase_CS"/>
</dbReference>
<comment type="subcellular location">
    <subcellularLocation>
        <location evidence="11">Cytoplasm</location>
    </subcellularLocation>
</comment>
<dbReference type="InterPro" id="IPR022963">
    <property type="entry name" value="Galactokinase_bac"/>
</dbReference>
<dbReference type="SUPFAM" id="SSF55060">
    <property type="entry name" value="GHMP Kinase, C-terminal domain"/>
    <property type="match status" value="1"/>
</dbReference>
<dbReference type="InterPro" id="IPR006204">
    <property type="entry name" value="GHMP_kinase_N_dom"/>
</dbReference>
<dbReference type="Pfam" id="PF00288">
    <property type="entry name" value="GHMP_kinases_N"/>
    <property type="match status" value="1"/>
</dbReference>
<comment type="catalytic activity">
    <reaction evidence="11">
        <text>alpha-D-galactose + ATP = alpha-D-galactose 1-phosphate + ADP + H(+)</text>
        <dbReference type="Rhea" id="RHEA:13553"/>
        <dbReference type="ChEBI" id="CHEBI:15378"/>
        <dbReference type="ChEBI" id="CHEBI:28061"/>
        <dbReference type="ChEBI" id="CHEBI:30616"/>
        <dbReference type="ChEBI" id="CHEBI:58336"/>
        <dbReference type="ChEBI" id="CHEBI:456216"/>
        <dbReference type="EC" id="2.7.1.6"/>
    </reaction>
</comment>
<keyword evidence="7 11" id="KW-0067">ATP-binding</keyword>
<dbReference type="InterPro" id="IPR000705">
    <property type="entry name" value="Galactokinase"/>
</dbReference>